<dbReference type="PANTHER" id="PTHR46731">
    <property type="entry name" value="F-BOX ONLY PROTEIN 15"/>
    <property type="match status" value="1"/>
</dbReference>
<dbReference type="AlphaFoldDB" id="A0A8T2P9L9"/>
<protein>
    <submittedName>
        <fullName evidence="1">Uncharacterized protein</fullName>
    </submittedName>
</protein>
<evidence type="ECO:0000313" key="1">
    <source>
        <dbReference type="EMBL" id="KAG9347921.1"/>
    </source>
</evidence>
<keyword evidence="2" id="KW-1185">Reference proteome</keyword>
<evidence type="ECO:0000313" key="2">
    <source>
        <dbReference type="Proteomes" id="UP000824540"/>
    </source>
</evidence>
<dbReference type="EMBL" id="JAFBMS010000012">
    <property type="protein sequence ID" value="KAG9347921.1"/>
    <property type="molecule type" value="Genomic_DNA"/>
</dbReference>
<dbReference type="OrthoDB" id="3219396at2759"/>
<comment type="caution">
    <text evidence="1">The sequence shown here is derived from an EMBL/GenBank/DDBJ whole genome shotgun (WGS) entry which is preliminary data.</text>
</comment>
<gene>
    <name evidence="1" type="ORF">JZ751_003938</name>
</gene>
<dbReference type="Proteomes" id="UP000824540">
    <property type="component" value="Unassembled WGS sequence"/>
</dbReference>
<dbReference type="GO" id="GO:0019005">
    <property type="term" value="C:SCF ubiquitin ligase complex"/>
    <property type="evidence" value="ECO:0007669"/>
    <property type="project" value="TreeGrafter"/>
</dbReference>
<sequence length="313" mass="35228">MTVCWSNSTWPPFCKLSMLQLHGVKQVALDCPTVNKPGWRSLIARHDLNDIRERSRVIGSDKLVNLLHLAPGLIIGLWRGNGSIAVVMMNLHFHKLVERSLLGSSICAYTVPEDRPPFDDVDPEYGLHGYTVHILLHNTVKHIMSGHFSQLFCKTDQIRDQHIQLKAIDKNDLSQHTPLSGKISLPWKTEGLEGCVPAETWAQLHHSSSSLSYAEFEDCRWPHMSNRTESLCLSQLHHSVAKPANFISPVMIAEDSTDRDVPGLLCPFGRHIQITPPDPQFLHSHIVPYSSRNPSSCASHFARDSSAKCRDFR</sequence>
<proteinExistence type="predicted"/>
<name>A0A8T2P9L9_9TELE</name>
<dbReference type="PANTHER" id="PTHR46731:SF1">
    <property type="entry name" value="F-BOX ONLY PROTEIN 15"/>
    <property type="match status" value="1"/>
</dbReference>
<feature type="non-terminal residue" evidence="1">
    <location>
        <position position="1"/>
    </location>
</feature>
<organism evidence="1 2">
    <name type="scientific">Albula glossodonta</name>
    <name type="common">roundjaw bonefish</name>
    <dbReference type="NCBI Taxonomy" id="121402"/>
    <lineage>
        <taxon>Eukaryota</taxon>
        <taxon>Metazoa</taxon>
        <taxon>Chordata</taxon>
        <taxon>Craniata</taxon>
        <taxon>Vertebrata</taxon>
        <taxon>Euteleostomi</taxon>
        <taxon>Actinopterygii</taxon>
        <taxon>Neopterygii</taxon>
        <taxon>Teleostei</taxon>
        <taxon>Albuliformes</taxon>
        <taxon>Albulidae</taxon>
        <taxon>Albula</taxon>
    </lineage>
</organism>
<accession>A0A8T2P9L9</accession>
<reference evidence="1" key="1">
    <citation type="thesis" date="2021" institute="BYU ScholarsArchive" country="Provo, UT, USA">
        <title>Applications of and Algorithms for Genome Assembly and Genomic Analyses with an Emphasis on Marine Teleosts.</title>
        <authorList>
            <person name="Pickett B.D."/>
        </authorList>
    </citation>
    <scope>NUCLEOTIDE SEQUENCE</scope>
    <source>
        <strain evidence="1">HI-2016</strain>
    </source>
</reference>